<name>A0A9P7D6U9_9AGAM</name>
<sequence>MLGALCPVAENWWLETWSGSSIDEGEAKGQVYYIFIYAVILKALTIDSRITYHLCIVFPRHGYIVTLAGGVLFLVAIIFLGFVYFDVAKLLEICGAWTPWHGLPFIQSMVKPLPERLSFELSVHHESFCKTCFAALIRIQTRTIGNGVSLPTRFDTLSVTIVGVAGLIRPSQLHSLDLVFHLLEA</sequence>
<evidence type="ECO:0000313" key="3">
    <source>
        <dbReference type="Proteomes" id="UP000714275"/>
    </source>
</evidence>
<proteinExistence type="predicted"/>
<dbReference type="Proteomes" id="UP000714275">
    <property type="component" value="Unassembled WGS sequence"/>
</dbReference>
<organism evidence="2 3">
    <name type="scientific">Suillus placidus</name>
    <dbReference type="NCBI Taxonomy" id="48579"/>
    <lineage>
        <taxon>Eukaryota</taxon>
        <taxon>Fungi</taxon>
        <taxon>Dikarya</taxon>
        <taxon>Basidiomycota</taxon>
        <taxon>Agaricomycotina</taxon>
        <taxon>Agaricomycetes</taxon>
        <taxon>Agaricomycetidae</taxon>
        <taxon>Boletales</taxon>
        <taxon>Suillineae</taxon>
        <taxon>Suillaceae</taxon>
        <taxon>Suillus</taxon>
    </lineage>
</organism>
<keyword evidence="3" id="KW-1185">Reference proteome</keyword>
<dbReference type="OrthoDB" id="6500128at2759"/>
<feature type="transmembrane region" description="Helical" evidence="1">
    <location>
        <begin position="62"/>
        <end position="85"/>
    </location>
</feature>
<dbReference type="EMBL" id="JABBWD010000006">
    <property type="protein sequence ID" value="KAG1781187.1"/>
    <property type="molecule type" value="Genomic_DNA"/>
</dbReference>
<protein>
    <submittedName>
        <fullName evidence="2">Uncharacterized protein</fullName>
    </submittedName>
</protein>
<reference evidence="2" key="1">
    <citation type="journal article" date="2020" name="New Phytol.">
        <title>Comparative genomics reveals dynamic genome evolution in host specialist ectomycorrhizal fungi.</title>
        <authorList>
            <person name="Lofgren L.A."/>
            <person name="Nguyen N.H."/>
            <person name="Vilgalys R."/>
            <person name="Ruytinx J."/>
            <person name="Liao H.L."/>
            <person name="Branco S."/>
            <person name="Kuo A."/>
            <person name="LaButti K."/>
            <person name="Lipzen A."/>
            <person name="Andreopoulos W."/>
            <person name="Pangilinan J."/>
            <person name="Riley R."/>
            <person name="Hundley H."/>
            <person name="Na H."/>
            <person name="Barry K."/>
            <person name="Grigoriev I.V."/>
            <person name="Stajich J.E."/>
            <person name="Kennedy P.G."/>
        </authorList>
    </citation>
    <scope>NUCLEOTIDE SEQUENCE</scope>
    <source>
        <strain evidence="2">DOB743</strain>
    </source>
</reference>
<comment type="caution">
    <text evidence="2">The sequence shown here is derived from an EMBL/GenBank/DDBJ whole genome shotgun (WGS) entry which is preliminary data.</text>
</comment>
<gene>
    <name evidence="2" type="ORF">EV702DRAFT_1193367</name>
</gene>
<keyword evidence="1" id="KW-0472">Membrane</keyword>
<keyword evidence="1" id="KW-1133">Transmembrane helix</keyword>
<keyword evidence="1" id="KW-0812">Transmembrane</keyword>
<evidence type="ECO:0000256" key="1">
    <source>
        <dbReference type="SAM" id="Phobius"/>
    </source>
</evidence>
<accession>A0A9P7D6U9</accession>
<evidence type="ECO:0000313" key="2">
    <source>
        <dbReference type="EMBL" id="KAG1781187.1"/>
    </source>
</evidence>
<feature type="transmembrane region" description="Helical" evidence="1">
    <location>
        <begin position="31"/>
        <end position="50"/>
    </location>
</feature>
<dbReference type="AlphaFoldDB" id="A0A9P7D6U9"/>